<organism evidence="1">
    <name type="scientific">Collimonas fungivorans</name>
    <dbReference type="NCBI Taxonomy" id="158899"/>
    <lineage>
        <taxon>Bacteria</taxon>
        <taxon>Pseudomonadati</taxon>
        <taxon>Pseudomonadota</taxon>
        <taxon>Betaproteobacteria</taxon>
        <taxon>Burkholderiales</taxon>
        <taxon>Oxalobacteraceae</taxon>
        <taxon>Collimonas</taxon>
    </lineage>
</organism>
<evidence type="ECO:0000313" key="2">
    <source>
        <dbReference type="Proteomes" id="UP000072421"/>
    </source>
</evidence>
<name>A0A127PDY7_9BURK</name>
<dbReference type="Proteomes" id="UP000072421">
    <property type="component" value="Chromosome"/>
</dbReference>
<dbReference type="AlphaFoldDB" id="A0A127PDY7"/>
<accession>A0A127PDY7</accession>
<gene>
    <name evidence="1" type="ORF">CFter6_3397</name>
</gene>
<evidence type="ECO:0000313" key="1">
    <source>
        <dbReference type="EMBL" id="AMO96030.1"/>
    </source>
</evidence>
<sequence>MAKFYQFVNFPSGRRITGIRCQKYSSNKSGAYLGFLFGTKAAIERTMLLLPIGGIESH</sequence>
<reference evidence="1 2" key="1">
    <citation type="submission" date="2015-11" db="EMBL/GenBank/DDBJ databases">
        <title>Exploring the genomic traits of fungus-feeding bacterial genus Collimonas.</title>
        <authorList>
            <person name="Song C."/>
            <person name="Schmidt R."/>
            <person name="de Jager V."/>
            <person name="Krzyzanowska D."/>
            <person name="Jongedijk E."/>
            <person name="Cankar K."/>
            <person name="Beekwilder J."/>
            <person name="van Veen A."/>
            <person name="de Boer W."/>
            <person name="van Veen J.A."/>
            <person name="Garbeva P."/>
        </authorList>
    </citation>
    <scope>NUCLEOTIDE SEQUENCE [LARGE SCALE GENOMIC DNA]</scope>
    <source>
        <strain evidence="1 2">Ter6</strain>
    </source>
</reference>
<dbReference type="EMBL" id="CP013232">
    <property type="protein sequence ID" value="AMO96030.1"/>
    <property type="molecule type" value="Genomic_DNA"/>
</dbReference>
<proteinExistence type="predicted"/>
<protein>
    <submittedName>
        <fullName evidence="1">Uncharacterized protein</fullName>
    </submittedName>
</protein>
<dbReference type="PATRIC" id="fig|158899.10.peg.3377"/>